<feature type="compositionally biased region" description="Low complexity" evidence="1">
    <location>
        <begin position="121"/>
        <end position="130"/>
    </location>
</feature>
<feature type="region of interest" description="Disordered" evidence="1">
    <location>
        <begin position="46"/>
        <end position="76"/>
    </location>
</feature>
<comment type="caution">
    <text evidence="2">The sequence shown here is derived from an EMBL/GenBank/DDBJ whole genome shotgun (WGS) entry which is preliminary data.</text>
</comment>
<accession>A0ABR1V2H2</accession>
<feature type="region of interest" description="Disordered" evidence="1">
    <location>
        <begin position="107"/>
        <end position="147"/>
    </location>
</feature>
<gene>
    <name evidence="2" type="ORF">PG996_008855</name>
</gene>
<keyword evidence="3" id="KW-1185">Reference proteome</keyword>
<dbReference type="Proteomes" id="UP001446871">
    <property type="component" value="Unassembled WGS sequence"/>
</dbReference>
<protein>
    <submittedName>
        <fullName evidence="2">Uncharacterized protein</fullName>
    </submittedName>
</protein>
<proteinExistence type="predicted"/>
<reference evidence="2 3" key="1">
    <citation type="submission" date="2023-01" db="EMBL/GenBank/DDBJ databases">
        <title>Analysis of 21 Apiospora genomes using comparative genomics revels a genus with tremendous synthesis potential of carbohydrate active enzymes and secondary metabolites.</title>
        <authorList>
            <person name="Sorensen T."/>
        </authorList>
    </citation>
    <scope>NUCLEOTIDE SEQUENCE [LARGE SCALE GENOMIC DNA]</scope>
    <source>
        <strain evidence="2 3">CBS 83171</strain>
    </source>
</reference>
<name>A0ABR1V2H2_9PEZI</name>
<feature type="compositionally biased region" description="Basic and acidic residues" evidence="1">
    <location>
        <begin position="11"/>
        <end position="27"/>
    </location>
</feature>
<feature type="compositionally biased region" description="Basic residues" evidence="1">
    <location>
        <begin position="110"/>
        <end position="120"/>
    </location>
</feature>
<dbReference type="EMBL" id="JAQQWM010000005">
    <property type="protein sequence ID" value="KAK8064203.1"/>
    <property type="molecule type" value="Genomic_DNA"/>
</dbReference>
<evidence type="ECO:0000313" key="2">
    <source>
        <dbReference type="EMBL" id="KAK8064203.1"/>
    </source>
</evidence>
<evidence type="ECO:0000313" key="3">
    <source>
        <dbReference type="Proteomes" id="UP001446871"/>
    </source>
</evidence>
<evidence type="ECO:0000256" key="1">
    <source>
        <dbReference type="SAM" id="MobiDB-lite"/>
    </source>
</evidence>
<sequence length="147" mass="16728">MALLQPSRRLLRPDRESARLQSQDKKSHLPVSPRPLLWWESARVRADRGANRRSARQQPTERAAGEEVPSADFAAPQPWPVSARYLTGEQQTPHLPTLRQLLLYQQSVGRRSHGKKHHLPTSRPLPLPSRGSAERGTRFSLLTSRRP</sequence>
<organism evidence="2 3">
    <name type="scientific">Apiospora saccharicola</name>
    <dbReference type="NCBI Taxonomy" id="335842"/>
    <lineage>
        <taxon>Eukaryota</taxon>
        <taxon>Fungi</taxon>
        <taxon>Dikarya</taxon>
        <taxon>Ascomycota</taxon>
        <taxon>Pezizomycotina</taxon>
        <taxon>Sordariomycetes</taxon>
        <taxon>Xylariomycetidae</taxon>
        <taxon>Amphisphaeriales</taxon>
        <taxon>Apiosporaceae</taxon>
        <taxon>Apiospora</taxon>
    </lineage>
</organism>
<feature type="region of interest" description="Disordered" evidence="1">
    <location>
        <begin position="1"/>
        <end position="32"/>
    </location>
</feature>